<accession>A0A0R3RXR9</accession>
<evidence type="ECO:0000313" key="2">
    <source>
        <dbReference type="WBParaSite" id="EEL_0000702701-mRNA-1"/>
    </source>
</evidence>
<name>A0A0R3RXR9_9BILA</name>
<sequence length="125" mass="15305">LNFSKTSIAYYNFIYVSKRCYDFLNFTFFYRKQQKKKIIWYKRSFFSFTEQEHLLSEGKVIFPVRQIKRGDGRVKGQNGEEYFGQQDYGMLNVDIICNYYYRDPTTRDPIFVYSKKLDKKYLIYC</sequence>
<proteinExistence type="predicted"/>
<keyword evidence="1" id="KW-1185">Reference proteome</keyword>
<evidence type="ECO:0000313" key="1">
    <source>
        <dbReference type="Proteomes" id="UP000050640"/>
    </source>
</evidence>
<reference evidence="2" key="1">
    <citation type="submission" date="2017-02" db="UniProtKB">
        <authorList>
            <consortium name="WormBaseParasite"/>
        </authorList>
    </citation>
    <scope>IDENTIFICATION</scope>
</reference>
<organism evidence="1 2">
    <name type="scientific">Elaeophora elaphi</name>
    <dbReference type="NCBI Taxonomy" id="1147741"/>
    <lineage>
        <taxon>Eukaryota</taxon>
        <taxon>Metazoa</taxon>
        <taxon>Ecdysozoa</taxon>
        <taxon>Nematoda</taxon>
        <taxon>Chromadorea</taxon>
        <taxon>Rhabditida</taxon>
        <taxon>Spirurina</taxon>
        <taxon>Spiruromorpha</taxon>
        <taxon>Filarioidea</taxon>
        <taxon>Onchocercidae</taxon>
        <taxon>Elaeophora</taxon>
    </lineage>
</organism>
<protein>
    <submittedName>
        <fullName evidence="2">SET domain-containing protein</fullName>
    </submittedName>
</protein>
<dbReference type="AlphaFoldDB" id="A0A0R3RXR9"/>
<dbReference type="WBParaSite" id="EEL_0000702701-mRNA-1">
    <property type="protein sequence ID" value="EEL_0000702701-mRNA-1"/>
    <property type="gene ID" value="EEL_0000702701"/>
</dbReference>
<dbReference type="Proteomes" id="UP000050640">
    <property type="component" value="Unplaced"/>
</dbReference>